<dbReference type="eggNOG" id="COG0560">
    <property type="taxonomic scope" value="Bacteria"/>
</dbReference>
<dbReference type="Gene3D" id="1.20.1440.100">
    <property type="entry name" value="SG protein - dephosphorylation function"/>
    <property type="match status" value="1"/>
</dbReference>
<dbReference type="STRING" id="1385515.GCA_000423325_01791"/>
<evidence type="ECO:0000313" key="3">
    <source>
        <dbReference type="Proteomes" id="UP000030003"/>
    </source>
</evidence>
<dbReference type="Pfam" id="PF12710">
    <property type="entry name" value="HAD"/>
    <property type="match status" value="1"/>
</dbReference>
<evidence type="ECO:0000313" key="2">
    <source>
        <dbReference type="EMBL" id="KGO98671.1"/>
    </source>
</evidence>
<dbReference type="EMBL" id="AVBH01000058">
    <property type="protein sequence ID" value="KGO98671.1"/>
    <property type="molecule type" value="Genomic_DNA"/>
</dbReference>
<comment type="caution">
    <text evidence="2">The sequence shown here is derived from an EMBL/GenBank/DDBJ whole genome shotgun (WGS) entry which is preliminary data.</text>
</comment>
<proteinExistence type="predicted"/>
<dbReference type="RefSeq" id="WP_027070098.1">
    <property type="nucleotide sequence ID" value="NZ_AUHT01000008.1"/>
</dbReference>
<dbReference type="Proteomes" id="UP000030003">
    <property type="component" value="Unassembled WGS sequence"/>
</dbReference>
<feature type="transmembrane region" description="Helical" evidence="1">
    <location>
        <begin position="40"/>
        <end position="56"/>
    </location>
</feature>
<dbReference type="GO" id="GO:0036424">
    <property type="term" value="F:L-phosphoserine phosphatase activity"/>
    <property type="evidence" value="ECO:0007669"/>
    <property type="project" value="TreeGrafter"/>
</dbReference>
<dbReference type="NCBIfam" id="TIGR01490">
    <property type="entry name" value="HAD-SF-IB-hyp1"/>
    <property type="match status" value="1"/>
</dbReference>
<dbReference type="NCBIfam" id="TIGR01488">
    <property type="entry name" value="HAD-SF-IB"/>
    <property type="match status" value="1"/>
</dbReference>
<dbReference type="InterPro" id="IPR023214">
    <property type="entry name" value="HAD_sf"/>
</dbReference>
<dbReference type="GO" id="GO:0006564">
    <property type="term" value="P:L-serine biosynthetic process"/>
    <property type="evidence" value="ECO:0007669"/>
    <property type="project" value="TreeGrafter"/>
</dbReference>
<dbReference type="AlphaFoldDB" id="A0A0A0MBB4"/>
<dbReference type="SUPFAM" id="SSF56784">
    <property type="entry name" value="HAD-like"/>
    <property type="match status" value="1"/>
</dbReference>
<dbReference type="OrthoDB" id="9784466at2"/>
<keyword evidence="1" id="KW-0812">Transmembrane</keyword>
<dbReference type="Gene3D" id="3.40.50.1000">
    <property type="entry name" value="HAD superfamily/HAD-like"/>
    <property type="match status" value="1"/>
</dbReference>
<evidence type="ECO:0000256" key="1">
    <source>
        <dbReference type="SAM" id="Phobius"/>
    </source>
</evidence>
<keyword evidence="1" id="KW-0472">Membrane</keyword>
<accession>A0A0A0MBB4</accession>
<dbReference type="GO" id="GO:0000287">
    <property type="term" value="F:magnesium ion binding"/>
    <property type="evidence" value="ECO:0007669"/>
    <property type="project" value="TreeGrafter"/>
</dbReference>
<dbReference type="PANTHER" id="PTHR43344:SF14">
    <property type="entry name" value="HAD-IB FAMILY HYDROLASE"/>
    <property type="match status" value="1"/>
</dbReference>
<dbReference type="PANTHER" id="PTHR43344">
    <property type="entry name" value="PHOSPHOSERINE PHOSPHATASE"/>
    <property type="match status" value="1"/>
</dbReference>
<dbReference type="InterPro" id="IPR050582">
    <property type="entry name" value="HAD-like_SerB"/>
</dbReference>
<gene>
    <name evidence="2" type="ORF">N791_14800</name>
</gene>
<protein>
    <submittedName>
        <fullName evidence="2">Hydrolase</fullName>
    </submittedName>
</protein>
<dbReference type="GO" id="GO:0005737">
    <property type="term" value="C:cytoplasm"/>
    <property type="evidence" value="ECO:0007669"/>
    <property type="project" value="TreeGrafter"/>
</dbReference>
<dbReference type="InterPro" id="IPR036412">
    <property type="entry name" value="HAD-like_sf"/>
</dbReference>
<organism evidence="2 3">
    <name type="scientific">Lysobacter defluvii IMMIB APB-9 = DSM 18482</name>
    <dbReference type="NCBI Taxonomy" id="1385515"/>
    <lineage>
        <taxon>Bacteria</taxon>
        <taxon>Pseudomonadati</taxon>
        <taxon>Pseudomonadota</taxon>
        <taxon>Gammaproteobacteria</taxon>
        <taxon>Lysobacterales</taxon>
        <taxon>Lysobacteraceae</taxon>
        <taxon>Novilysobacter</taxon>
    </lineage>
</organism>
<name>A0A0A0MBB4_9GAMM</name>
<keyword evidence="3" id="KW-1185">Reference proteome</keyword>
<keyword evidence="1" id="KW-1133">Transmembrane helix</keyword>
<reference evidence="2 3" key="1">
    <citation type="submission" date="2013-08" db="EMBL/GenBank/DDBJ databases">
        <title>Genomic analysis of Lysobacter defluvii.</title>
        <authorList>
            <person name="Wang Q."/>
            <person name="Wang G."/>
        </authorList>
    </citation>
    <scope>NUCLEOTIDE SEQUENCE [LARGE SCALE GENOMIC DNA]</scope>
    <source>
        <strain evidence="2 3">IMMIB APB-9</strain>
    </source>
</reference>
<dbReference type="InterPro" id="IPR006385">
    <property type="entry name" value="HAD_hydro_SerB1"/>
</dbReference>
<dbReference type="CDD" id="cd02612">
    <property type="entry name" value="HAD_PGPPase"/>
    <property type="match status" value="1"/>
</dbReference>
<keyword evidence="2" id="KW-0378">Hydrolase</keyword>
<feature type="transmembrane region" description="Helical" evidence="1">
    <location>
        <begin position="68"/>
        <end position="89"/>
    </location>
</feature>
<sequence length="209" mass="23339">MTTSPAPLPSALALFDFDGTITTLETMPVFLRRSIPRHRLVVGWVVLAPLILGYQLRLVSGTLVRRAIVWFGYAGLSCSAVTAAGEVFARDYLPTVLRPEAVERLAWHKAQGHRVVVVSGGLDVYLAPWCKAEGVELLGSSLECRHGVLTGRYEGRQCVRGEKVRRVHELCAPHDYALVYAYGDTPEDDALLAMADRKYYRWRELVRVD</sequence>